<proteinExistence type="predicted"/>
<dbReference type="PANTHER" id="PTHR10584">
    <property type="entry name" value="SUGAR KINASE"/>
    <property type="match status" value="1"/>
</dbReference>
<dbReference type="PANTHER" id="PTHR10584:SF166">
    <property type="entry name" value="RIBOKINASE"/>
    <property type="match status" value="1"/>
</dbReference>
<dbReference type="Proteomes" id="UP001162881">
    <property type="component" value="Unassembled WGS sequence"/>
</dbReference>
<dbReference type="InterPro" id="IPR029056">
    <property type="entry name" value="Ribokinase-like"/>
</dbReference>
<organism evidence="4 5">
    <name type="scientific">Novosphingobium organovorum</name>
    <dbReference type="NCBI Taxonomy" id="2930092"/>
    <lineage>
        <taxon>Bacteria</taxon>
        <taxon>Pseudomonadati</taxon>
        <taxon>Pseudomonadota</taxon>
        <taxon>Alphaproteobacteria</taxon>
        <taxon>Sphingomonadales</taxon>
        <taxon>Sphingomonadaceae</taxon>
        <taxon>Novosphingobium</taxon>
    </lineage>
</organism>
<evidence type="ECO:0000313" key="4">
    <source>
        <dbReference type="EMBL" id="MCJ2183976.1"/>
    </source>
</evidence>
<reference evidence="4" key="1">
    <citation type="submission" date="2022-03" db="EMBL/GenBank/DDBJ databases">
        <title>Identification of a novel bacterium isolated from mangrove sediments.</title>
        <authorList>
            <person name="Pan X."/>
        </authorList>
    </citation>
    <scope>NUCLEOTIDE SEQUENCE</scope>
    <source>
        <strain evidence="4">B1949</strain>
    </source>
</reference>
<gene>
    <name evidence="4" type="ORF">MTR62_14915</name>
</gene>
<dbReference type="InterPro" id="IPR011611">
    <property type="entry name" value="PfkB_dom"/>
</dbReference>
<dbReference type="Pfam" id="PF00294">
    <property type="entry name" value="PfkB"/>
    <property type="match status" value="1"/>
</dbReference>
<dbReference type="EMBL" id="JALHLF010000070">
    <property type="protein sequence ID" value="MCJ2183976.1"/>
    <property type="molecule type" value="Genomic_DNA"/>
</dbReference>
<evidence type="ECO:0000313" key="5">
    <source>
        <dbReference type="Proteomes" id="UP001162881"/>
    </source>
</evidence>
<feature type="domain" description="Carbohydrate kinase PfkB" evidence="3">
    <location>
        <begin position="18"/>
        <end position="127"/>
    </location>
</feature>
<keyword evidence="2 4" id="KW-0418">Kinase</keyword>
<accession>A0ABT0BGP3</accession>
<dbReference type="RefSeq" id="WP_244022341.1">
    <property type="nucleotide sequence ID" value="NZ_JALHLF010000070.1"/>
</dbReference>
<sequence length="135" mass="13614">MPDREEPCGGAPGAIDLLALGLTTLDIALHPFERAPARDEGLLLDTISLSPAGTAGGTALVAARLGLTVAIVSAVGDDLPALAVRAGLEREGVDTALLETLAGRPTSVTVLPVHADGQRGTLHRVGASGEARLPE</sequence>
<comment type="caution">
    <text evidence="4">The sequence shown here is derived from an EMBL/GenBank/DDBJ whole genome shotgun (WGS) entry which is preliminary data.</text>
</comment>
<name>A0ABT0BGP3_9SPHN</name>
<dbReference type="GO" id="GO:0016301">
    <property type="term" value="F:kinase activity"/>
    <property type="evidence" value="ECO:0007669"/>
    <property type="project" value="UniProtKB-KW"/>
</dbReference>
<evidence type="ECO:0000256" key="2">
    <source>
        <dbReference type="ARBA" id="ARBA00022777"/>
    </source>
</evidence>
<evidence type="ECO:0000259" key="3">
    <source>
        <dbReference type="Pfam" id="PF00294"/>
    </source>
</evidence>
<dbReference type="SUPFAM" id="SSF53613">
    <property type="entry name" value="Ribokinase-like"/>
    <property type="match status" value="1"/>
</dbReference>
<feature type="non-terminal residue" evidence="4">
    <location>
        <position position="135"/>
    </location>
</feature>
<evidence type="ECO:0000256" key="1">
    <source>
        <dbReference type="ARBA" id="ARBA00022679"/>
    </source>
</evidence>
<protein>
    <submittedName>
        <fullName evidence="4">Carbohydrate kinase family protein</fullName>
    </submittedName>
</protein>
<dbReference type="Gene3D" id="3.40.1190.20">
    <property type="match status" value="1"/>
</dbReference>
<keyword evidence="5" id="KW-1185">Reference proteome</keyword>
<keyword evidence="1" id="KW-0808">Transferase</keyword>